<dbReference type="PRINTS" id="PR00509">
    <property type="entry name" value="PGMPMM"/>
</dbReference>
<evidence type="ECO:0000256" key="1">
    <source>
        <dbReference type="ARBA" id="ARBA00010231"/>
    </source>
</evidence>
<evidence type="ECO:0000313" key="12">
    <source>
        <dbReference type="Proteomes" id="UP001551329"/>
    </source>
</evidence>
<evidence type="ECO:0000256" key="3">
    <source>
        <dbReference type="ARBA" id="ARBA00022723"/>
    </source>
</evidence>
<feature type="binding site" evidence="6">
    <location>
        <position position="248"/>
    </location>
    <ligand>
        <name>Mg(2+)</name>
        <dbReference type="ChEBI" id="CHEBI:18420"/>
    </ligand>
</feature>
<dbReference type="InterPro" id="IPR016055">
    <property type="entry name" value="A-D-PHexomutase_a/b/a-I/II/III"/>
</dbReference>
<feature type="domain" description="Alpha-D-phosphohexomutase alpha/beta/alpha" evidence="10">
    <location>
        <begin position="263"/>
        <end position="373"/>
    </location>
</feature>
<dbReference type="SUPFAM" id="SSF55957">
    <property type="entry name" value="Phosphoglucomutase, C-terminal domain"/>
    <property type="match status" value="1"/>
</dbReference>
<dbReference type="InterPro" id="IPR005844">
    <property type="entry name" value="A-D-PHexomutase_a/b/a-I"/>
</dbReference>
<reference evidence="11 12" key="1">
    <citation type="submission" date="2024-06" db="EMBL/GenBank/DDBJ databases">
        <title>The Natural Products Discovery Center: Release of the First 8490 Sequenced Strains for Exploring Actinobacteria Biosynthetic Diversity.</title>
        <authorList>
            <person name="Kalkreuter E."/>
            <person name="Kautsar S.A."/>
            <person name="Yang D."/>
            <person name="Bader C.D."/>
            <person name="Teijaro C.N."/>
            <person name="Fluegel L."/>
            <person name="Davis C.M."/>
            <person name="Simpson J.R."/>
            <person name="Lauterbach L."/>
            <person name="Steele A.D."/>
            <person name="Gui C."/>
            <person name="Meng S."/>
            <person name="Li G."/>
            <person name="Viehrig K."/>
            <person name="Ye F."/>
            <person name="Su P."/>
            <person name="Kiefer A.F."/>
            <person name="Nichols A."/>
            <person name="Cepeda A.J."/>
            <person name="Yan W."/>
            <person name="Fan B."/>
            <person name="Jiang Y."/>
            <person name="Adhikari A."/>
            <person name="Zheng C.-J."/>
            <person name="Schuster L."/>
            <person name="Cowan T.M."/>
            <person name="Smanski M.J."/>
            <person name="Chevrette M.G."/>
            <person name="De Carvalho L.P.S."/>
            <person name="Shen B."/>
        </authorList>
    </citation>
    <scope>NUCLEOTIDE SEQUENCE [LARGE SCALE GENOMIC DNA]</scope>
    <source>
        <strain evidence="11 12">NPDC045974</strain>
    </source>
</reference>
<feature type="binding site" description="via phosphate group" evidence="6">
    <location>
        <position position="104"/>
    </location>
    <ligand>
        <name>Mg(2+)</name>
        <dbReference type="ChEBI" id="CHEBI:18420"/>
    </ligand>
</feature>
<dbReference type="PANTHER" id="PTHR42946">
    <property type="entry name" value="PHOSPHOHEXOSE MUTASE"/>
    <property type="match status" value="1"/>
</dbReference>
<evidence type="ECO:0000256" key="6">
    <source>
        <dbReference type="HAMAP-Rule" id="MF_01554"/>
    </source>
</evidence>
<evidence type="ECO:0000259" key="7">
    <source>
        <dbReference type="Pfam" id="PF00408"/>
    </source>
</evidence>
<name>A0ABV3C8A5_9ACTN</name>
<feature type="active site" description="Phosphoserine intermediate" evidence="6">
    <location>
        <position position="104"/>
    </location>
</feature>
<dbReference type="RefSeq" id="WP_358474928.1">
    <property type="nucleotide sequence ID" value="NZ_JBEZAE010000006.1"/>
</dbReference>
<evidence type="ECO:0000256" key="2">
    <source>
        <dbReference type="ARBA" id="ARBA00022553"/>
    </source>
</evidence>
<dbReference type="EC" id="5.4.2.10" evidence="6"/>
<dbReference type="InterPro" id="IPR036900">
    <property type="entry name" value="A-D-PHexomutase_C_sf"/>
</dbReference>
<dbReference type="Pfam" id="PF02879">
    <property type="entry name" value="PGM_PMM_II"/>
    <property type="match status" value="1"/>
</dbReference>
<dbReference type="InterPro" id="IPR005843">
    <property type="entry name" value="A-D-PHexomutase_C"/>
</dbReference>
<sequence length="452" mass="46559">MGRLFGTDGVRGVANADLTAELALGLSVAAAHVLAEAGTFEGHRPTAVVGRDPRASGEFLEAAVVAGLASAGVDVLRVGVLPTPAVAHLTGVLGADLGVMLSASHNAMPDNGIKFFARGGHKLADDLEDKIESVYEEHRTGAPWARPTGAGVGRVRDYDEGFETYVSHLLAVLPNRLDGLKVVLDEAHGAAAHVSPEAFARAGAQVVTIGAEPDGLNINDGCGSTHLGLLRAAVVEHGADLGIAHDGDADRCLAVDAAGNEVDGDQILAVLSLAMREAGTLRGDTVVATVMSNLGFKLAMEREGLNLVQTAVGDRYVLESMKENGYALGGEQSGHVIVLDHATTGDGTLTGLMLAARVAATGKSLADLAGVMERLPQILINVKDVDKSRVNTSGELAAAVTEAERELGSTGRVLLRSSGTEPLVRVMVEAADIEQARAVAQRLADVVKSALG</sequence>
<feature type="domain" description="Alpha-D-phosphohexomutase C-terminal" evidence="7">
    <location>
        <begin position="379"/>
        <end position="445"/>
    </location>
</feature>
<dbReference type="CDD" id="cd05802">
    <property type="entry name" value="GlmM"/>
    <property type="match status" value="1"/>
</dbReference>
<comment type="caution">
    <text evidence="11">The sequence shown here is derived from an EMBL/GenBank/DDBJ whole genome shotgun (WGS) entry which is preliminary data.</text>
</comment>
<accession>A0ABV3C8A5</accession>
<feature type="domain" description="Alpha-D-phosphohexomutase alpha/beta/alpha" evidence="9">
    <location>
        <begin position="164"/>
        <end position="259"/>
    </location>
</feature>
<comment type="similarity">
    <text evidence="1 6">Belongs to the phosphohexose mutase family.</text>
</comment>
<comment type="catalytic activity">
    <reaction evidence="6">
        <text>alpha-D-glucosamine 1-phosphate = D-glucosamine 6-phosphate</text>
        <dbReference type="Rhea" id="RHEA:23424"/>
        <dbReference type="ChEBI" id="CHEBI:58516"/>
        <dbReference type="ChEBI" id="CHEBI:58725"/>
        <dbReference type="EC" id="5.4.2.10"/>
    </reaction>
</comment>
<keyword evidence="12" id="KW-1185">Reference proteome</keyword>
<proteinExistence type="inferred from homology"/>
<feature type="binding site" evidence="6">
    <location>
        <position position="250"/>
    </location>
    <ligand>
        <name>Mg(2+)</name>
        <dbReference type="ChEBI" id="CHEBI:18420"/>
    </ligand>
</feature>
<organism evidence="11 12">
    <name type="scientific">Streptomyces narbonensis</name>
    <dbReference type="NCBI Taxonomy" id="67333"/>
    <lineage>
        <taxon>Bacteria</taxon>
        <taxon>Bacillati</taxon>
        <taxon>Actinomycetota</taxon>
        <taxon>Actinomycetes</taxon>
        <taxon>Kitasatosporales</taxon>
        <taxon>Streptomycetaceae</taxon>
        <taxon>Streptomyces</taxon>
    </lineage>
</organism>
<evidence type="ECO:0000256" key="4">
    <source>
        <dbReference type="ARBA" id="ARBA00022842"/>
    </source>
</evidence>
<gene>
    <name evidence="6 11" type="primary">glmM</name>
    <name evidence="11" type="ORF">AB0A88_12820</name>
</gene>
<feature type="binding site" evidence="6">
    <location>
        <position position="246"/>
    </location>
    <ligand>
        <name>Mg(2+)</name>
        <dbReference type="ChEBI" id="CHEBI:18420"/>
    </ligand>
</feature>
<evidence type="ECO:0000259" key="9">
    <source>
        <dbReference type="Pfam" id="PF02879"/>
    </source>
</evidence>
<dbReference type="GO" id="GO:0008966">
    <property type="term" value="F:phosphoglucosamine mutase activity"/>
    <property type="evidence" value="ECO:0007669"/>
    <property type="project" value="UniProtKB-EC"/>
</dbReference>
<dbReference type="Proteomes" id="UP001551329">
    <property type="component" value="Unassembled WGS sequence"/>
</dbReference>
<dbReference type="Gene3D" id="3.30.310.50">
    <property type="entry name" value="Alpha-D-phosphohexomutase, C-terminal domain"/>
    <property type="match status" value="1"/>
</dbReference>
<keyword evidence="4 6" id="KW-0460">Magnesium</keyword>
<dbReference type="Pfam" id="PF00408">
    <property type="entry name" value="PGM_PMM_IV"/>
    <property type="match status" value="1"/>
</dbReference>
<comment type="cofactor">
    <cofactor evidence="6">
        <name>Mg(2+)</name>
        <dbReference type="ChEBI" id="CHEBI:18420"/>
    </cofactor>
    <text evidence="6">Binds 1 Mg(2+) ion per subunit.</text>
</comment>
<dbReference type="Pfam" id="PF02880">
    <property type="entry name" value="PGM_PMM_III"/>
    <property type="match status" value="1"/>
</dbReference>
<comment type="PTM">
    <text evidence="6">Activated by phosphorylation.</text>
</comment>
<dbReference type="InterPro" id="IPR005841">
    <property type="entry name" value="Alpha-D-phosphohexomutase_SF"/>
</dbReference>
<evidence type="ECO:0000259" key="8">
    <source>
        <dbReference type="Pfam" id="PF02878"/>
    </source>
</evidence>
<dbReference type="PANTHER" id="PTHR42946:SF1">
    <property type="entry name" value="PHOSPHOGLUCOMUTASE (ALPHA-D-GLUCOSE-1,6-BISPHOSPHATE-DEPENDENT)"/>
    <property type="match status" value="1"/>
</dbReference>
<dbReference type="Gene3D" id="3.40.120.10">
    <property type="entry name" value="Alpha-D-Glucose-1,6-Bisphosphate, subunit A, domain 3"/>
    <property type="match status" value="3"/>
</dbReference>
<feature type="modified residue" description="Phosphoserine" evidence="6">
    <location>
        <position position="104"/>
    </location>
</feature>
<dbReference type="InterPro" id="IPR005846">
    <property type="entry name" value="A-D-PHexomutase_a/b/a-III"/>
</dbReference>
<comment type="function">
    <text evidence="6">Catalyzes the conversion of glucosamine-6-phosphate to glucosamine-1-phosphate.</text>
</comment>
<dbReference type="InterPro" id="IPR050060">
    <property type="entry name" value="Phosphoglucosamine_mutase"/>
</dbReference>
<dbReference type="Pfam" id="PF02878">
    <property type="entry name" value="PGM_PMM_I"/>
    <property type="match status" value="1"/>
</dbReference>
<evidence type="ECO:0000256" key="5">
    <source>
        <dbReference type="ARBA" id="ARBA00023235"/>
    </source>
</evidence>
<evidence type="ECO:0000313" key="11">
    <source>
        <dbReference type="EMBL" id="MEU7071012.1"/>
    </source>
</evidence>
<feature type="domain" description="Alpha-D-phosphohexomutase alpha/beta/alpha" evidence="8">
    <location>
        <begin position="3"/>
        <end position="138"/>
    </location>
</feature>
<dbReference type="HAMAP" id="MF_01554_B">
    <property type="entry name" value="GlmM_B"/>
    <property type="match status" value="1"/>
</dbReference>
<keyword evidence="2 6" id="KW-0597">Phosphoprotein</keyword>
<dbReference type="EMBL" id="JBEZAE010000006">
    <property type="protein sequence ID" value="MEU7071012.1"/>
    <property type="molecule type" value="Genomic_DNA"/>
</dbReference>
<dbReference type="InterPro" id="IPR005845">
    <property type="entry name" value="A-D-PHexomutase_a/b/a-II"/>
</dbReference>
<keyword evidence="3 6" id="KW-0479">Metal-binding</keyword>
<keyword evidence="5 6" id="KW-0413">Isomerase</keyword>
<evidence type="ECO:0000259" key="10">
    <source>
        <dbReference type="Pfam" id="PF02880"/>
    </source>
</evidence>
<dbReference type="SUPFAM" id="SSF53738">
    <property type="entry name" value="Phosphoglucomutase, first 3 domains"/>
    <property type="match status" value="3"/>
</dbReference>
<dbReference type="InterPro" id="IPR006352">
    <property type="entry name" value="GlmM_bact"/>
</dbReference>
<dbReference type="NCBIfam" id="TIGR01455">
    <property type="entry name" value="glmM"/>
    <property type="match status" value="1"/>
</dbReference>
<protein>
    <recommendedName>
        <fullName evidence="6">Phosphoglucosamine mutase</fullName>
        <ecNumber evidence="6">5.4.2.10</ecNumber>
    </recommendedName>
</protein>